<evidence type="ECO:0000313" key="2">
    <source>
        <dbReference type="EMBL" id="SEQ32457.1"/>
    </source>
</evidence>
<keyword evidence="3" id="KW-1185">Reference proteome</keyword>
<dbReference type="EMBL" id="FOFB01000008">
    <property type="protein sequence ID" value="SEQ32457.1"/>
    <property type="molecule type" value="Genomic_DNA"/>
</dbReference>
<protein>
    <submittedName>
        <fullName evidence="2">Uncharacterized protein</fullName>
    </submittedName>
</protein>
<dbReference type="OrthoDB" id="1491233at2"/>
<keyword evidence="1" id="KW-0732">Signal</keyword>
<dbReference type="AlphaFoldDB" id="A0A1H9F3J6"/>
<reference evidence="3" key="1">
    <citation type="submission" date="2016-10" db="EMBL/GenBank/DDBJ databases">
        <authorList>
            <person name="Varghese N."/>
            <person name="Submissions S."/>
        </authorList>
    </citation>
    <scope>NUCLEOTIDE SEQUENCE [LARGE SCALE GENOMIC DNA]</scope>
    <source>
        <strain evidence="3">DSM 24740</strain>
    </source>
</reference>
<dbReference type="Gene3D" id="3.40.30.10">
    <property type="entry name" value="Glutaredoxin"/>
    <property type="match status" value="1"/>
</dbReference>
<proteinExistence type="predicted"/>
<feature type="signal peptide" evidence="1">
    <location>
        <begin position="1"/>
        <end position="21"/>
    </location>
</feature>
<accession>A0A1H9F3J6</accession>
<dbReference type="RefSeq" id="WP_090167456.1">
    <property type="nucleotide sequence ID" value="NZ_FOFB01000008.1"/>
</dbReference>
<dbReference type="PROSITE" id="PS51257">
    <property type="entry name" value="PROKAR_LIPOPROTEIN"/>
    <property type="match status" value="1"/>
</dbReference>
<dbReference type="STRING" id="478744.SAMN05444359_10867"/>
<evidence type="ECO:0000256" key="1">
    <source>
        <dbReference type="SAM" id="SignalP"/>
    </source>
</evidence>
<dbReference type="InParanoid" id="A0A1H9F3J6"/>
<gene>
    <name evidence="2" type="ORF">SAMN05444359_10867</name>
</gene>
<dbReference type="SUPFAM" id="SSF52833">
    <property type="entry name" value="Thioredoxin-like"/>
    <property type="match status" value="1"/>
</dbReference>
<sequence length="370" mass="42816">MRLFLFSCFSCFFLSCFFSCGPDLPPGEYHIRLQDTTFNQAGGYYQVYWKLRDSASWEQTVSLADTIVEEGGYLKIRSERIWYEFWQDGTGLRAKQPYPGWERAFDSLPPGSNAMLTEDRERVLIDIPSADILLGNDSVRIGIIRVVDRAFNWQQFPLNYPDYLLITLPGQRRFPIALDQDNLGPITRQTVFRVGRNKYALKYFDAEQGEMIITQLERDVDLPLTAELDLTYKQVQVKTLDGEETYLKRSRGKELMIYFCAIGFNHQNQSILKIDSLYKAMPAAERDKIDIAVVSRFNTSESLQQFVDTSGFSLPLYQNTPKTCLRLNCHPALPYYVGIDERGRISTYFGYHRKLVERLMGEKEDPPPSR</sequence>
<feature type="chain" id="PRO_5011457729" evidence="1">
    <location>
        <begin position="22"/>
        <end position="370"/>
    </location>
</feature>
<evidence type="ECO:0000313" key="3">
    <source>
        <dbReference type="Proteomes" id="UP000199021"/>
    </source>
</evidence>
<name>A0A1H9F3J6_9BACT</name>
<dbReference type="Proteomes" id="UP000199021">
    <property type="component" value="Unassembled WGS sequence"/>
</dbReference>
<dbReference type="InterPro" id="IPR036249">
    <property type="entry name" value="Thioredoxin-like_sf"/>
</dbReference>
<organism evidence="2 3">
    <name type="scientific">Neolewinella agarilytica</name>
    <dbReference type="NCBI Taxonomy" id="478744"/>
    <lineage>
        <taxon>Bacteria</taxon>
        <taxon>Pseudomonadati</taxon>
        <taxon>Bacteroidota</taxon>
        <taxon>Saprospiria</taxon>
        <taxon>Saprospirales</taxon>
        <taxon>Lewinellaceae</taxon>
        <taxon>Neolewinella</taxon>
    </lineage>
</organism>